<dbReference type="CDD" id="cd03859">
    <property type="entry name" value="M14_CPT"/>
    <property type="match status" value="1"/>
</dbReference>
<dbReference type="SUPFAM" id="SSF53187">
    <property type="entry name" value="Zn-dependent exopeptidases"/>
    <property type="match status" value="1"/>
</dbReference>
<dbReference type="Gene3D" id="3.40.630.10">
    <property type="entry name" value="Zn peptidases"/>
    <property type="match status" value="1"/>
</dbReference>
<dbReference type="PROSITE" id="PS52035">
    <property type="entry name" value="PEPTIDASE_M14"/>
    <property type="match status" value="1"/>
</dbReference>
<dbReference type="GO" id="GO:0006508">
    <property type="term" value="P:proteolysis"/>
    <property type="evidence" value="ECO:0007669"/>
    <property type="project" value="InterPro"/>
</dbReference>
<feature type="transmembrane region" description="Helical" evidence="4">
    <location>
        <begin position="496"/>
        <end position="520"/>
    </location>
</feature>
<dbReference type="InterPro" id="IPR033810">
    <property type="entry name" value="Carboxypeptidase_T"/>
</dbReference>
<gene>
    <name evidence="6" type="ORF">PGLA2088_LOCUS24403</name>
</gene>
<evidence type="ECO:0000256" key="2">
    <source>
        <dbReference type="ARBA" id="ARBA00005988"/>
    </source>
</evidence>
<evidence type="ECO:0000256" key="4">
    <source>
        <dbReference type="SAM" id="Phobius"/>
    </source>
</evidence>
<evidence type="ECO:0000256" key="3">
    <source>
        <dbReference type="PROSITE-ProRule" id="PRU01379"/>
    </source>
</evidence>
<dbReference type="GO" id="GO:0004181">
    <property type="term" value="F:metallocarboxypeptidase activity"/>
    <property type="evidence" value="ECO:0007669"/>
    <property type="project" value="InterPro"/>
</dbReference>
<feature type="active site" description="Proton donor/acceptor" evidence="3">
    <location>
        <position position="203"/>
    </location>
</feature>
<proteinExistence type="inferred from homology"/>
<evidence type="ECO:0000256" key="1">
    <source>
        <dbReference type="ARBA" id="ARBA00001947"/>
    </source>
</evidence>
<feature type="domain" description="Peptidase M14" evidence="5">
    <location>
        <begin position="1"/>
        <end position="236"/>
    </location>
</feature>
<keyword evidence="4" id="KW-0812">Transmembrane</keyword>
<dbReference type="InterPro" id="IPR000834">
    <property type="entry name" value="Peptidase_M14"/>
</dbReference>
<dbReference type="GO" id="GO:0008270">
    <property type="term" value="F:zinc ion binding"/>
    <property type="evidence" value="ECO:0007669"/>
    <property type="project" value="InterPro"/>
</dbReference>
<dbReference type="Proteomes" id="UP000626109">
    <property type="component" value="Unassembled WGS sequence"/>
</dbReference>
<dbReference type="Pfam" id="PF00246">
    <property type="entry name" value="Peptidase_M14"/>
    <property type="match status" value="1"/>
</dbReference>
<keyword evidence="4" id="KW-1133">Transmembrane helix</keyword>
<dbReference type="EMBL" id="CAJNNW010026434">
    <property type="protein sequence ID" value="CAE8685305.1"/>
    <property type="molecule type" value="Genomic_DNA"/>
</dbReference>
<comment type="similarity">
    <text evidence="2 3">Belongs to the peptidase M14 family.</text>
</comment>
<evidence type="ECO:0000313" key="7">
    <source>
        <dbReference type="Proteomes" id="UP000626109"/>
    </source>
</evidence>
<reference evidence="6" key="1">
    <citation type="submission" date="2021-02" db="EMBL/GenBank/DDBJ databases">
        <authorList>
            <person name="Dougan E. K."/>
            <person name="Rhodes N."/>
            <person name="Thang M."/>
            <person name="Chan C."/>
        </authorList>
    </citation>
    <scope>NUCLEOTIDE SEQUENCE</scope>
</reference>
<dbReference type="AlphaFoldDB" id="A0A813JSE0"/>
<dbReference type="PANTHER" id="PTHR11705:SF119">
    <property type="entry name" value="OS02G0119300 PROTEIN"/>
    <property type="match status" value="1"/>
</dbReference>
<evidence type="ECO:0000259" key="5">
    <source>
        <dbReference type="PROSITE" id="PS52035"/>
    </source>
</evidence>
<comment type="caution">
    <text evidence="6">The sequence shown here is derived from an EMBL/GenBank/DDBJ whole genome shotgun (WGS) entry which is preliminary data.</text>
</comment>
<sequence length="565" mass="59212">MLLTGLTHSREPTSLTVLLYFLGHLLDQFRSGDPAAVYVLETREIWFVPFVNPDGYIANQALSNKVIRKNRRPTCASSVNGGVDINRNFGIHWSGQFNGCNEEHGGTGPFSEPETQALKKLCEENKFMTAMNFHAFGGMLTHPYNWADKDMLPKEDKQIYREIGDVFGWPKFGPAIATVGYTAYGESDDWMYGSQHIISMSPEVGPESGDFWPGQQLIRGINERNFARTLYVAQKSGLEFKLQAVHTPRGTTTLASSETSKLGELPLGLLDLSIQNAGLATSAGKVLGVAVQGAVRSGAAVPSGGQVAALVFTGGPGAQGAPVTASLRSDILSFQLEAVARRSTSSLRLVVSGALEKREGGRLLQVCVAEARQGQPQAVPACHCGQVALPAASNLVAVTSTSGRETFVLPGIANLGLLCSVAAGAVGTQGTSTSVGSLPASPSVVSLPASPLPFLQKNTAVVAAPVGSSSSGGLQPAGGSPVSPVPIGAPPDESTALWALFAMALTAGGMVICLLTQGFVKHRTSQVARRAPSTTDLERIPALQAQGEVDEDGDPLDHLSIGAKM</sequence>
<dbReference type="GO" id="GO:0005615">
    <property type="term" value="C:extracellular space"/>
    <property type="evidence" value="ECO:0007669"/>
    <property type="project" value="TreeGrafter"/>
</dbReference>
<name>A0A813JSE0_POLGL</name>
<protein>
    <recommendedName>
        <fullName evidence="5">Peptidase M14 domain-containing protein</fullName>
    </recommendedName>
</protein>
<accession>A0A813JSE0</accession>
<evidence type="ECO:0000313" key="6">
    <source>
        <dbReference type="EMBL" id="CAE8685305.1"/>
    </source>
</evidence>
<dbReference type="PANTHER" id="PTHR11705">
    <property type="entry name" value="PROTEASE FAMILY M14 CARBOXYPEPTIDASE A,B"/>
    <property type="match status" value="1"/>
</dbReference>
<dbReference type="SMART" id="SM00631">
    <property type="entry name" value="Zn_pept"/>
    <property type="match status" value="1"/>
</dbReference>
<keyword evidence="4" id="KW-0472">Membrane</keyword>
<comment type="cofactor">
    <cofactor evidence="1">
        <name>Zn(2+)</name>
        <dbReference type="ChEBI" id="CHEBI:29105"/>
    </cofactor>
</comment>
<organism evidence="6 7">
    <name type="scientific">Polarella glacialis</name>
    <name type="common">Dinoflagellate</name>
    <dbReference type="NCBI Taxonomy" id="89957"/>
    <lineage>
        <taxon>Eukaryota</taxon>
        <taxon>Sar</taxon>
        <taxon>Alveolata</taxon>
        <taxon>Dinophyceae</taxon>
        <taxon>Suessiales</taxon>
        <taxon>Suessiaceae</taxon>
        <taxon>Polarella</taxon>
    </lineage>
</organism>